<evidence type="ECO:0000313" key="3">
    <source>
        <dbReference type="Proteomes" id="UP000502996"/>
    </source>
</evidence>
<reference evidence="2 3" key="1">
    <citation type="submission" date="2020-02" db="EMBL/GenBank/DDBJ databases">
        <title>Full genome sequence of Nocardioides sp. R-3366.</title>
        <authorList>
            <person name="Im W.-T."/>
        </authorList>
    </citation>
    <scope>NUCLEOTIDE SEQUENCE [LARGE SCALE GENOMIC DNA]</scope>
    <source>
        <strain evidence="2 3">R-3366</strain>
    </source>
</reference>
<keyword evidence="1" id="KW-1133">Transmembrane helix</keyword>
<keyword evidence="1" id="KW-0472">Membrane</keyword>
<protein>
    <submittedName>
        <fullName evidence="2">Uncharacterized protein</fullName>
    </submittedName>
</protein>
<organism evidence="2 3">
    <name type="scientific">Nocardioides anomalus</name>
    <dbReference type="NCBI Taxonomy" id="2712223"/>
    <lineage>
        <taxon>Bacteria</taxon>
        <taxon>Bacillati</taxon>
        <taxon>Actinomycetota</taxon>
        <taxon>Actinomycetes</taxon>
        <taxon>Propionibacteriales</taxon>
        <taxon>Nocardioidaceae</taxon>
        <taxon>Nocardioides</taxon>
    </lineage>
</organism>
<evidence type="ECO:0000256" key="1">
    <source>
        <dbReference type="SAM" id="Phobius"/>
    </source>
</evidence>
<sequence>MKLYADLPGRRELQLLGDLGLAVWVVVWIYLAAKTHDAVMALAAPGRKLDEAGTSMASRLRDAGSTVGGIPYVGDDASRPFDGAGSSADQMAAAGRSQVAAVETMAFWITLAVALVPILLALAFYLPPRIRFVRNATAGQRFLDSAADLDLFALRAMAHQPLHVLAGVSDDPAAAWRRQDPDVVRRLAALELKAAGLAPPPGA</sequence>
<keyword evidence="1" id="KW-0812">Transmembrane</keyword>
<proteinExistence type="predicted"/>
<dbReference type="RefSeq" id="WP_165228305.1">
    <property type="nucleotide sequence ID" value="NZ_CP049257.1"/>
</dbReference>
<dbReference type="KEGG" id="nano:G5V58_02010"/>
<gene>
    <name evidence="2" type="ORF">G5V58_02010</name>
</gene>
<dbReference type="AlphaFoldDB" id="A0A6G6W9J2"/>
<evidence type="ECO:0000313" key="2">
    <source>
        <dbReference type="EMBL" id="QIG41710.1"/>
    </source>
</evidence>
<dbReference type="Proteomes" id="UP000502996">
    <property type="component" value="Chromosome"/>
</dbReference>
<keyword evidence="3" id="KW-1185">Reference proteome</keyword>
<accession>A0A6G6W9J2</accession>
<feature type="transmembrane region" description="Helical" evidence="1">
    <location>
        <begin position="105"/>
        <end position="126"/>
    </location>
</feature>
<dbReference type="EMBL" id="CP049257">
    <property type="protein sequence ID" value="QIG41710.1"/>
    <property type="molecule type" value="Genomic_DNA"/>
</dbReference>
<feature type="transmembrane region" description="Helical" evidence="1">
    <location>
        <begin position="12"/>
        <end position="33"/>
    </location>
</feature>
<name>A0A6G6W9J2_9ACTN</name>